<evidence type="ECO:0000313" key="1">
    <source>
        <dbReference type="EMBL" id="SDM55748.1"/>
    </source>
</evidence>
<reference evidence="1 2" key="1">
    <citation type="submission" date="2016-10" db="EMBL/GenBank/DDBJ databases">
        <authorList>
            <person name="de Groot N.N."/>
        </authorList>
    </citation>
    <scope>NUCLEOTIDE SEQUENCE [LARGE SCALE GENOMIC DNA]</scope>
    <source>
        <strain evidence="1 2">DSM 44149</strain>
    </source>
</reference>
<sequence length="61" mass="6379">MLAKREQAGSKIIIRRALRAAAVAAFTIASMTTATTGAQADPIDCPHDTLGCLYDGDLGCR</sequence>
<proteinExistence type="predicted"/>
<dbReference type="AlphaFoldDB" id="A0A1G9U794"/>
<dbReference type="STRING" id="211114.SAMN04489726_2230"/>
<name>A0A1G9U794_ALLAB</name>
<gene>
    <name evidence="1" type="ORF">SAMN04489726_2230</name>
</gene>
<dbReference type="EMBL" id="LT629701">
    <property type="protein sequence ID" value="SDM55748.1"/>
    <property type="molecule type" value="Genomic_DNA"/>
</dbReference>
<keyword evidence="2" id="KW-1185">Reference proteome</keyword>
<organism evidence="1 2">
    <name type="scientific">Allokutzneria albata</name>
    <name type="common">Kibdelosporangium albatum</name>
    <dbReference type="NCBI Taxonomy" id="211114"/>
    <lineage>
        <taxon>Bacteria</taxon>
        <taxon>Bacillati</taxon>
        <taxon>Actinomycetota</taxon>
        <taxon>Actinomycetes</taxon>
        <taxon>Pseudonocardiales</taxon>
        <taxon>Pseudonocardiaceae</taxon>
        <taxon>Allokutzneria</taxon>
    </lineage>
</organism>
<protein>
    <submittedName>
        <fullName evidence="1">Uncharacterized protein</fullName>
    </submittedName>
</protein>
<accession>A0A1G9U794</accession>
<dbReference type="Proteomes" id="UP000183376">
    <property type="component" value="Chromosome I"/>
</dbReference>
<evidence type="ECO:0000313" key="2">
    <source>
        <dbReference type="Proteomes" id="UP000183376"/>
    </source>
</evidence>